<protein>
    <submittedName>
        <fullName evidence="3">MBL fold metallo-hydrolase</fullName>
    </submittedName>
</protein>
<organism evidence="3 4">
    <name type="scientific">Lysobacter silvisoli</name>
    <dbReference type="NCBI Taxonomy" id="2293254"/>
    <lineage>
        <taxon>Bacteria</taxon>
        <taxon>Pseudomonadati</taxon>
        <taxon>Pseudomonadota</taxon>
        <taxon>Gammaproteobacteria</taxon>
        <taxon>Lysobacterales</taxon>
        <taxon>Lysobacteraceae</taxon>
        <taxon>Lysobacter</taxon>
    </lineage>
</organism>
<evidence type="ECO:0000259" key="2">
    <source>
        <dbReference type="SMART" id="SM00849"/>
    </source>
</evidence>
<evidence type="ECO:0000313" key="4">
    <source>
        <dbReference type="Proteomes" id="UP000264492"/>
    </source>
</evidence>
<dbReference type="InterPro" id="IPR001279">
    <property type="entry name" value="Metallo-B-lactamas"/>
</dbReference>
<keyword evidence="4" id="KW-1185">Reference proteome</keyword>
<accession>A0A371K4T6</accession>
<dbReference type="PANTHER" id="PTHR42951:SF4">
    <property type="entry name" value="ACYL-COENZYME A THIOESTERASE MBLAC2"/>
    <property type="match status" value="1"/>
</dbReference>
<reference evidence="3 4" key="1">
    <citation type="submission" date="2018-08" db="EMBL/GenBank/DDBJ databases">
        <title>Lysobacter sp. zong2l5, whole genome shotgun sequence.</title>
        <authorList>
            <person name="Zhang X."/>
            <person name="Feng G."/>
            <person name="Zhu H."/>
        </authorList>
    </citation>
    <scope>NUCLEOTIDE SEQUENCE [LARGE SCALE GENOMIC DNA]</scope>
    <source>
        <strain evidence="4">zong2l5</strain>
    </source>
</reference>
<dbReference type="Proteomes" id="UP000264492">
    <property type="component" value="Unassembled WGS sequence"/>
</dbReference>
<dbReference type="Gene3D" id="3.60.15.10">
    <property type="entry name" value="Ribonuclease Z/Hydroxyacylglutathione hydrolase-like"/>
    <property type="match status" value="1"/>
</dbReference>
<comment type="caution">
    <text evidence="3">The sequence shown here is derived from an EMBL/GenBank/DDBJ whole genome shotgun (WGS) entry which is preliminary data.</text>
</comment>
<dbReference type="GO" id="GO:0017001">
    <property type="term" value="P:antibiotic catabolic process"/>
    <property type="evidence" value="ECO:0007669"/>
    <property type="project" value="UniProtKB-ARBA"/>
</dbReference>
<evidence type="ECO:0000313" key="3">
    <source>
        <dbReference type="EMBL" id="RDZ28925.1"/>
    </source>
</evidence>
<comment type="similarity">
    <text evidence="1">Belongs to the metallo-beta-lactamase superfamily. Class-B beta-lactamase family.</text>
</comment>
<gene>
    <name evidence="3" type="ORF">DX914_07425</name>
</gene>
<sequence length="284" mass="31687">MAPCEPRAWAMRMEELAEQVWMFVGEAYESVATAFIDGDDALLVDTLASTEDALRLRQALCEQRGKSVRAIVATHYMSDHLAGLPLFPQALSIAQRHYRHTFLYQNRREDAYYREPRLVFDQAMTLRWGAHELRLLHNPGKTLDHVSVDVPGADLVCAGDNIVGRIVYLSRADPMALRAAILRLRELGRGRVIGGHMGCFPAAVLEQALHYLDRLRETVVRIRATSVPTQADERITAIPIEACLAPQVQPLAFEREWHGRNLEAIVAQSVFALDAAIAAREAGA</sequence>
<keyword evidence="3" id="KW-0378">Hydrolase</keyword>
<evidence type="ECO:0000256" key="1">
    <source>
        <dbReference type="ARBA" id="ARBA00005250"/>
    </source>
</evidence>
<dbReference type="InterPro" id="IPR050855">
    <property type="entry name" value="NDM-1-like"/>
</dbReference>
<feature type="domain" description="Metallo-beta-lactamase" evidence="2">
    <location>
        <begin position="30"/>
        <end position="196"/>
    </location>
</feature>
<dbReference type="PANTHER" id="PTHR42951">
    <property type="entry name" value="METALLO-BETA-LACTAMASE DOMAIN-CONTAINING"/>
    <property type="match status" value="1"/>
</dbReference>
<dbReference type="EMBL" id="QTSU01000001">
    <property type="protein sequence ID" value="RDZ28925.1"/>
    <property type="molecule type" value="Genomic_DNA"/>
</dbReference>
<dbReference type="Pfam" id="PF00753">
    <property type="entry name" value="Lactamase_B"/>
    <property type="match status" value="1"/>
</dbReference>
<name>A0A371K4T6_9GAMM</name>
<dbReference type="SUPFAM" id="SSF56281">
    <property type="entry name" value="Metallo-hydrolase/oxidoreductase"/>
    <property type="match status" value="1"/>
</dbReference>
<dbReference type="GO" id="GO:0016787">
    <property type="term" value="F:hydrolase activity"/>
    <property type="evidence" value="ECO:0007669"/>
    <property type="project" value="UniProtKB-KW"/>
</dbReference>
<proteinExistence type="inferred from homology"/>
<dbReference type="InterPro" id="IPR036866">
    <property type="entry name" value="RibonucZ/Hydroxyglut_hydro"/>
</dbReference>
<dbReference type="AlphaFoldDB" id="A0A371K4T6"/>
<dbReference type="SMART" id="SM00849">
    <property type="entry name" value="Lactamase_B"/>
    <property type="match status" value="1"/>
</dbReference>